<name>A0AAN8ZVI7_HALRR</name>
<comment type="caution">
    <text evidence="1">The sequence shown here is derived from an EMBL/GenBank/DDBJ whole genome shotgun (WGS) entry which is preliminary data.</text>
</comment>
<dbReference type="Proteomes" id="UP001381693">
    <property type="component" value="Unassembled WGS sequence"/>
</dbReference>
<evidence type="ECO:0000313" key="2">
    <source>
        <dbReference type="Proteomes" id="UP001381693"/>
    </source>
</evidence>
<proteinExistence type="predicted"/>
<gene>
    <name evidence="1" type="ORF">SK128_017202</name>
</gene>
<dbReference type="AlphaFoldDB" id="A0AAN8ZVI7"/>
<reference evidence="1 2" key="1">
    <citation type="submission" date="2023-11" db="EMBL/GenBank/DDBJ databases">
        <title>Halocaridina rubra genome assembly.</title>
        <authorList>
            <person name="Smith C."/>
        </authorList>
    </citation>
    <scope>NUCLEOTIDE SEQUENCE [LARGE SCALE GENOMIC DNA]</scope>
    <source>
        <strain evidence="1">EP-1</strain>
        <tissue evidence="1">Whole</tissue>
    </source>
</reference>
<keyword evidence="2" id="KW-1185">Reference proteome</keyword>
<organism evidence="1 2">
    <name type="scientific">Halocaridina rubra</name>
    <name type="common">Hawaiian red shrimp</name>
    <dbReference type="NCBI Taxonomy" id="373956"/>
    <lineage>
        <taxon>Eukaryota</taxon>
        <taxon>Metazoa</taxon>
        <taxon>Ecdysozoa</taxon>
        <taxon>Arthropoda</taxon>
        <taxon>Crustacea</taxon>
        <taxon>Multicrustacea</taxon>
        <taxon>Malacostraca</taxon>
        <taxon>Eumalacostraca</taxon>
        <taxon>Eucarida</taxon>
        <taxon>Decapoda</taxon>
        <taxon>Pleocyemata</taxon>
        <taxon>Caridea</taxon>
        <taxon>Atyoidea</taxon>
        <taxon>Atyidae</taxon>
        <taxon>Halocaridina</taxon>
    </lineage>
</organism>
<accession>A0AAN8ZVI7</accession>
<protein>
    <submittedName>
        <fullName evidence="1">Uncharacterized protein</fullName>
    </submittedName>
</protein>
<evidence type="ECO:0000313" key="1">
    <source>
        <dbReference type="EMBL" id="KAK7012882.1"/>
    </source>
</evidence>
<sequence length="230" mass="25784">MIEALHNPISQTGGKGRVNPTVVILPGLTMPRGARDQVASPILLQCDFSGTPLFEDADDSMDVVLYDTTIEYVPRNKTRIRTALGMDSTVDNLKIQLFNPDNLLFDITGPKEDSVRENEDEEEFSAKVQASGESKSCYEKTVELESPTVNHSRISLCSHEGQLEYSHQDTAAVSMLRALRCFEGDQLSDRESQYYPTTLEVQRTHNQRQSAIGQNRKGYSLIPKNPIIEY</sequence>
<dbReference type="EMBL" id="JAXCGZ010023384">
    <property type="protein sequence ID" value="KAK7012882.1"/>
    <property type="molecule type" value="Genomic_DNA"/>
</dbReference>